<accession>A0A392TP87</accession>
<evidence type="ECO:0000313" key="1">
    <source>
        <dbReference type="EMBL" id="MCI62963.1"/>
    </source>
</evidence>
<dbReference type="Proteomes" id="UP000265520">
    <property type="component" value="Unassembled WGS sequence"/>
</dbReference>
<protein>
    <submittedName>
        <fullName evidence="1">Uncharacterized protein</fullName>
    </submittedName>
</protein>
<evidence type="ECO:0000313" key="2">
    <source>
        <dbReference type="Proteomes" id="UP000265520"/>
    </source>
</evidence>
<name>A0A392TP87_9FABA</name>
<proteinExistence type="predicted"/>
<dbReference type="AlphaFoldDB" id="A0A392TP87"/>
<comment type="caution">
    <text evidence="1">The sequence shown here is derived from an EMBL/GenBank/DDBJ whole genome shotgun (WGS) entry which is preliminary data.</text>
</comment>
<organism evidence="1 2">
    <name type="scientific">Trifolium medium</name>
    <dbReference type="NCBI Taxonomy" id="97028"/>
    <lineage>
        <taxon>Eukaryota</taxon>
        <taxon>Viridiplantae</taxon>
        <taxon>Streptophyta</taxon>
        <taxon>Embryophyta</taxon>
        <taxon>Tracheophyta</taxon>
        <taxon>Spermatophyta</taxon>
        <taxon>Magnoliopsida</taxon>
        <taxon>eudicotyledons</taxon>
        <taxon>Gunneridae</taxon>
        <taxon>Pentapetalae</taxon>
        <taxon>rosids</taxon>
        <taxon>fabids</taxon>
        <taxon>Fabales</taxon>
        <taxon>Fabaceae</taxon>
        <taxon>Papilionoideae</taxon>
        <taxon>50 kb inversion clade</taxon>
        <taxon>NPAAA clade</taxon>
        <taxon>Hologalegina</taxon>
        <taxon>IRL clade</taxon>
        <taxon>Trifolieae</taxon>
        <taxon>Trifolium</taxon>
    </lineage>
</organism>
<dbReference type="EMBL" id="LXQA010628535">
    <property type="protein sequence ID" value="MCI62963.1"/>
    <property type="molecule type" value="Genomic_DNA"/>
</dbReference>
<sequence length="69" mass="6884">MISGGLASGGGDAGFAGKKSSVGSAVDAAMPREERKPFPVVAAVGIESELRQVALAKAVAAELKVETEI</sequence>
<keyword evidence="2" id="KW-1185">Reference proteome</keyword>
<reference evidence="1 2" key="1">
    <citation type="journal article" date="2018" name="Front. Plant Sci.">
        <title>Red Clover (Trifolium pratense) and Zigzag Clover (T. medium) - A Picture of Genomic Similarities and Differences.</title>
        <authorList>
            <person name="Dluhosova J."/>
            <person name="Istvanek J."/>
            <person name="Nedelnik J."/>
            <person name="Repkova J."/>
        </authorList>
    </citation>
    <scope>NUCLEOTIDE SEQUENCE [LARGE SCALE GENOMIC DNA]</scope>
    <source>
        <strain evidence="2">cv. 10/8</strain>
        <tissue evidence="1">Leaf</tissue>
    </source>
</reference>